<dbReference type="EMBL" id="JAMWDU010000001">
    <property type="protein sequence ID" value="MCP8885755.1"/>
    <property type="molecule type" value="Genomic_DNA"/>
</dbReference>
<keyword evidence="3" id="KW-1185">Reference proteome</keyword>
<dbReference type="Pfam" id="PF05239">
    <property type="entry name" value="PRC"/>
    <property type="match status" value="1"/>
</dbReference>
<evidence type="ECO:0000313" key="2">
    <source>
        <dbReference type="EMBL" id="MCP8885755.1"/>
    </source>
</evidence>
<accession>A0A9Q4AL91</accession>
<evidence type="ECO:0000313" key="3">
    <source>
        <dbReference type="Proteomes" id="UP001060275"/>
    </source>
</evidence>
<feature type="domain" description="PRC-barrel" evidence="1">
    <location>
        <begin position="36"/>
        <end position="93"/>
    </location>
</feature>
<gene>
    <name evidence="2" type="ORF">NF348_01405</name>
</gene>
<reference evidence="2" key="1">
    <citation type="submission" date="2022-06" db="EMBL/GenBank/DDBJ databases">
        <title>Devosia sp. XJ19-45 genome assembly.</title>
        <authorList>
            <person name="Li B."/>
            <person name="Cai M."/>
            <person name="Nie G."/>
            <person name="Li W."/>
        </authorList>
    </citation>
    <scope>NUCLEOTIDE SEQUENCE</scope>
    <source>
        <strain evidence="2">XJ19-45</strain>
    </source>
</reference>
<proteinExistence type="predicted"/>
<dbReference type="AlphaFoldDB" id="A0A9Q4AL91"/>
<evidence type="ECO:0000259" key="1">
    <source>
        <dbReference type="Pfam" id="PF05239"/>
    </source>
</evidence>
<comment type="caution">
    <text evidence="2">The sequence shown here is derived from an EMBL/GenBank/DDBJ whole genome shotgun (WGS) entry which is preliminary data.</text>
</comment>
<protein>
    <submittedName>
        <fullName evidence="2">PRC-barrel domain-containing protein</fullName>
    </submittedName>
</protein>
<dbReference type="InterPro" id="IPR027275">
    <property type="entry name" value="PRC-brl_dom"/>
</dbReference>
<dbReference type="Proteomes" id="UP001060275">
    <property type="component" value="Unassembled WGS sequence"/>
</dbReference>
<sequence>MPNLQNGRNDGAGLTNPTLDHSRHHKLMEHELVPETLEGATIYGADNQEIGKVSHLHGSGPSAQVIVDVGGFLGLGAKPVAVSMVSLDFMRDEAGHVHAVTLWTRKDLEDMPEHRHH</sequence>
<dbReference type="InterPro" id="IPR011033">
    <property type="entry name" value="PRC_barrel-like_sf"/>
</dbReference>
<organism evidence="2 3">
    <name type="scientific">Devosia ureilytica</name>
    <dbReference type="NCBI Taxonomy" id="2952754"/>
    <lineage>
        <taxon>Bacteria</taxon>
        <taxon>Pseudomonadati</taxon>
        <taxon>Pseudomonadota</taxon>
        <taxon>Alphaproteobacteria</taxon>
        <taxon>Hyphomicrobiales</taxon>
        <taxon>Devosiaceae</taxon>
        <taxon>Devosia</taxon>
    </lineage>
</organism>
<dbReference type="SUPFAM" id="SSF50346">
    <property type="entry name" value="PRC-barrel domain"/>
    <property type="match status" value="1"/>
</dbReference>
<dbReference type="RefSeq" id="WP_254673307.1">
    <property type="nucleotide sequence ID" value="NZ_JAMWDU010000001.1"/>
</dbReference>
<dbReference type="Gene3D" id="2.30.30.240">
    <property type="entry name" value="PRC-barrel domain"/>
    <property type="match status" value="1"/>
</dbReference>
<name>A0A9Q4AL91_9HYPH</name>